<protein>
    <submittedName>
        <fullName evidence="2">Ribonuclease H-like protein</fullName>
    </submittedName>
</protein>
<dbReference type="InterPro" id="IPR036397">
    <property type="entry name" value="RNaseH_sf"/>
</dbReference>
<dbReference type="RefSeq" id="XP_008084692.1">
    <property type="nucleotide sequence ID" value="XM_008086501.1"/>
</dbReference>
<feature type="region of interest" description="Disordered" evidence="1">
    <location>
        <begin position="46"/>
        <end position="74"/>
    </location>
</feature>
<dbReference type="SUPFAM" id="SSF53098">
    <property type="entry name" value="Ribonuclease H-like"/>
    <property type="match status" value="1"/>
</dbReference>
<dbReference type="GeneID" id="19468952"/>
<keyword evidence="3" id="KW-1185">Reference proteome</keyword>
<sequence length="259" mass="29500">MISQRKLLRKSLRKARRAHERDQKDLQKLGLRLCTGCDYCTETQALSTRKPKTASETPRRHPRPPELLPRSTSRHNLENRVFEATVTINPRDVALSEAKKETELRAEPGRLVYWTDASYKHLTHTGGIGICHFPSASPWIPSFWRVNLTRKSHVFETYAIAKELELALHQYQEREIKDAPAIVYVYSDCVTALEYFAQFRRSLSELSRLPYGKELVGSGIIAANHLIASNVEVELRYVPGHAVIDGNMKAHWAAWKGAG</sequence>
<dbReference type="InterPro" id="IPR012337">
    <property type="entry name" value="RNaseH-like_sf"/>
</dbReference>
<dbReference type="OMA" id="HERQQGI"/>
<evidence type="ECO:0000256" key="1">
    <source>
        <dbReference type="SAM" id="MobiDB-lite"/>
    </source>
</evidence>
<dbReference type="AlphaFoldDB" id="S3CV06"/>
<gene>
    <name evidence="2" type="ORF">GLAREA_09905</name>
</gene>
<dbReference type="HOGENOM" id="CLU_1073827_0_0_1"/>
<dbReference type="Gene3D" id="3.30.420.10">
    <property type="entry name" value="Ribonuclease H-like superfamily/Ribonuclease H"/>
    <property type="match status" value="1"/>
</dbReference>
<evidence type="ECO:0000313" key="2">
    <source>
        <dbReference type="EMBL" id="EPE28784.1"/>
    </source>
</evidence>
<dbReference type="GO" id="GO:0003676">
    <property type="term" value="F:nucleic acid binding"/>
    <property type="evidence" value="ECO:0007669"/>
    <property type="project" value="InterPro"/>
</dbReference>
<dbReference type="Proteomes" id="UP000016922">
    <property type="component" value="Unassembled WGS sequence"/>
</dbReference>
<accession>S3CV06</accession>
<name>S3CV06_GLAL2</name>
<proteinExistence type="predicted"/>
<reference evidence="2 3" key="1">
    <citation type="journal article" date="2013" name="BMC Genomics">
        <title>Genomics-driven discovery of the pneumocandin biosynthetic gene cluster in the fungus Glarea lozoyensis.</title>
        <authorList>
            <person name="Chen L."/>
            <person name="Yue Q."/>
            <person name="Zhang X."/>
            <person name="Xiang M."/>
            <person name="Wang C."/>
            <person name="Li S."/>
            <person name="Che Y."/>
            <person name="Ortiz-Lopez F.J."/>
            <person name="Bills G.F."/>
            <person name="Liu X."/>
            <person name="An Z."/>
        </authorList>
    </citation>
    <scope>NUCLEOTIDE SEQUENCE [LARGE SCALE GENOMIC DNA]</scope>
    <source>
        <strain evidence="3">ATCC 20868 / MF5171</strain>
    </source>
</reference>
<dbReference type="OrthoDB" id="3548481at2759"/>
<dbReference type="EMBL" id="KE145368">
    <property type="protein sequence ID" value="EPE28784.1"/>
    <property type="molecule type" value="Genomic_DNA"/>
</dbReference>
<evidence type="ECO:0000313" key="3">
    <source>
        <dbReference type="Proteomes" id="UP000016922"/>
    </source>
</evidence>
<organism evidence="2 3">
    <name type="scientific">Glarea lozoyensis (strain ATCC 20868 / MF5171)</name>
    <dbReference type="NCBI Taxonomy" id="1116229"/>
    <lineage>
        <taxon>Eukaryota</taxon>
        <taxon>Fungi</taxon>
        <taxon>Dikarya</taxon>
        <taxon>Ascomycota</taxon>
        <taxon>Pezizomycotina</taxon>
        <taxon>Leotiomycetes</taxon>
        <taxon>Helotiales</taxon>
        <taxon>Helotiaceae</taxon>
        <taxon>Glarea</taxon>
    </lineage>
</organism>
<dbReference type="KEGG" id="glz:GLAREA_09905"/>